<comment type="subcellular location">
    <subcellularLocation>
        <location evidence="1">Cytoplasm</location>
    </subcellularLocation>
</comment>
<proteinExistence type="inferred from homology"/>
<sequence>MRAVTNDYDYVFSENGLVAHKDGKLIRKQSLLSYLGDEKLKVSQYVFLI</sequence>
<dbReference type="HOGENOM" id="CLU_3145464_0_0_1"/>
<reference evidence="2" key="1">
    <citation type="journal article" date="2012" name="Nature">
        <title>The tomato genome sequence provides insights into fleshy fruit evolution.</title>
        <authorList>
            <consortium name="Tomato Genome Consortium"/>
        </authorList>
    </citation>
    <scope>NUCLEOTIDE SEQUENCE [LARGE SCALE GENOMIC DNA]</scope>
    <source>
        <strain evidence="2">cv. Heinz 1706</strain>
    </source>
</reference>
<dbReference type="AlphaFoldDB" id="K4CN18"/>
<dbReference type="eggNOG" id="KOG3189">
    <property type="taxonomic scope" value="Eukaryota"/>
</dbReference>
<organism evidence="2">
    <name type="scientific">Solanum lycopersicum</name>
    <name type="common">Tomato</name>
    <name type="synonym">Lycopersicon esculentum</name>
    <dbReference type="NCBI Taxonomy" id="4081"/>
    <lineage>
        <taxon>Eukaryota</taxon>
        <taxon>Viridiplantae</taxon>
        <taxon>Streptophyta</taxon>
        <taxon>Embryophyta</taxon>
        <taxon>Tracheophyta</taxon>
        <taxon>Spermatophyta</taxon>
        <taxon>Magnoliopsida</taxon>
        <taxon>eudicotyledons</taxon>
        <taxon>Gunneridae</taxon>
        <taxon>Pentapetalae</taxon>
        <taxon>asterids</taxon>
        <taxon>lamiids</taxon>
        <taxon>Solanales</taxon>
        <taxon>Solanaceae</taxon>
        <taxon>Solanoideae</taxon>
        <taxon>Solaneae</taxon>
        <taxon>Solanum</taxon>
        <taxon>Solanum subgen. Lycopersicon</taxon>
    </lineage>
</organism>
<evidence type="ECO:0000313" key="3">
    <source>
        <dbReference type="Proteomes" id="UP000004994"/>
    </source>
</evidence>
<comment type="similarity">
    <text evidence="1">Belongs to the eukaryotic PMM family.</text>
</comment>
<dbReference type="InterPro" id="IPR023214">
    <property type="entry name" value="HAD_sf"/>
</dbReference>
<dbReference type="InterPro" id="IPR005002">
    <property type="entry name" value="PMM"/>
</dbReference>
<dbReference type="Proteomes" id="UP000004994">
    <property type="component" value="Chromosome 8"/>
</dbReference>
<dbReference type="GO" id="GO:0004615">
    <property type="term" value="F:phosphomannomutase activity"/>
    <property type="evidence" value="ECO:0007669"/>
    <property type="project" value="UniProtKB-EC"/>
</dbReference>
<dbReference type="STRING" id="4081.K4CN18"/>
<name>K4CN18_SOLLC</name>
<keyword evidence="1" id="KW-0963">Cytoplasm</keyword>
<evidence type="ECO:0000313" key="2">
    <source>
        <dbReference type="EnsemblPlants" id="Solyc08g076560.1.1"/>
    </source>
</evidence>
<dbReference type="Pfam" id="PF03332">
    <property type="entry name" value="PMM"/>
    <property type="match status" value="1"/>
</dbReference>
<dbReference type="InParanoid" id="K4CN18"/>
<evidence type="ECO:0000256" key="1">
    <source>
        <dbReference type="RuleBase" id="RU361118"/>
    </source>
</evidence>
<dbReference type="GO" id="GO:0009298">
    <property type="term" value="P:GDP-mannose biosynthetic process"/>
    <property type="evidence" value="ECO:0007669"/>
    <property type="project" value="UniProtKB-UniPathway"/>
</dbReference>
<dbReference type="PANTHER" id="PTHR10466:SF0">
    <property type="entry name" value="PHOSPHOMANNOMUTASE"/>
    <property type="match status" value="1"/>
</dbReference>
<dbReference type="UniPathway" id="UPA00126">
    <property type="reaction ID" value="UER00424"/>
</dbReference>
<dbReference type="GO" id="GO:0005737">
    <property type="term" value="C:cytoplasm"/>
    <property type="evidence" value="ECO:0007669"/>
    <property type="project" value="UniProtKB-SubCell"/>
</dbReference>
<dbReference type="Gene3D" id="3.40.50.1000">
    <property type="entry name" value="HAD superfamily/HAD-like"/>
    <property type="match status" value="1"/>
</dbReference>
<dbReference type="Gramene" id="Solyc08g076560.1.1">
    <property type="protein sequence ID" value="Solyc08g076560.1.1"/>
    <property type="gene ID" value="Solyc08g076560.1"/>
</dbReference>
<accession>K4CN18</accession>
<dbReference type="EnsemblPlants" id="Solyc08g076560.1.1">
    <property type="protein sequence ID" value="Solyc08g076560.1.1"/>
    <property type="gene ID" value="Solyc08g076560.1"/>
</dbReference>
<comment type="catalytic activity">
    <reaction evidence="1">
        <text>alpha-D-mannose 1-phosphate = D-mannose 6-phosphate</text>
        <dbReference type="Rhea" id="RHEA:11140"/>
        <dbReference type="ChEBI" id="CHEBI:58409"/>
        <dbReference type="ChEBI" id="CHEBI:58735"/>
        <dbReference type="EC" id="5.4.2.8"/>
    </reaction>
</comment>
<keyword evidence="1" id="KW-0413">Isomerase</keyword>
<comment type="pathway">
    <text evidence="1">Nucleotide-sugar biosynthesis; GDP-alpha-D-mannose biosynthesis; alpha-D-mannose 1-phosphate from D-fructose 6-phosphate: step 2/2.</text>
</comment>
<dbReference type="PhylomeDB" id="K4CN18"/>
<dbReference type="PANTHER" id="PTHR10466">
    <property type="entry name" value="PHOSPHOMANNOMUTASE"/>
    <property type="match status" value="1"/>
</dbReference>
<comment type="function">
    <text evidence="1">Catalyzes the interconversion of mannose-6-phosphate to mannose-1-phosphate, the precursor for the synthesis of GDP-mannose. GDP-mannose is an essential sugar nucleotide for the synthesis of D-mannose-containing cell wall polysaccharides (galactomannans and glucomannans), glycolipids, glycoproteins and the antioxidant L-ascorbate.</text>
</comment>
<reference evidence="2" key="2">
    <citation type="submission" date="2015-06" db="UniProtKB">
        <authorList>
            <consortium name="EnsemblPlants"/>
        </authorList>
    </citation>
    <scope>IDENTIFICATION</scope>
    <source>
        <strain evidence="2">cv. Heinz 1706</strain>
    </source>
</reference>
<protein>
    <recommendedName>
        <fullName evidence="1">Phosphomannomutase</fullName>
        <ecNumber evidence="1">5.4.2.8</ecNumber>
    </recommendedName>
</protein>
<comment type="subunit">
    <text evidence="1">Homodimer.</text>
</comment>
<dbReference type="PaxDb" id="4081-Solyc08g076560.1.1"/>
<keyword evidence="3" id="KW-1185">Reference proteome</keyword>
<dbReference type="EC" id="5.4.2.8" evidence="1"/>